<name>R3TYV7_9ENTE</name>
<keyword evidence="4" id="KW-1185">Reference proteome</keyword>
<dbReference type="Proteomes" id="UP000013840">
    <property type="component" value="Unassembled WGS sequence"/>
</dbReference>
<dbReference type="EMBL" id="AJAU01000016">
    <property type="protein sequence ID" value="EOL46358.1"/>
    <property type="molecule type" value="Genomic_DNA"/>
</dbReference>
<sequence>MNWKKVIVIISICIVCLFLILTNERKAREEEQTVSSDEGYANTIPPRIISGVVKKVEIDKMKIELEVTNTQLAQITESEDLTLDFSKTVIDHSSDDPTNPTDESRKKEVEKYTVGETISIRLREDIPVRNNSLYIENPQDIN</sequence>
<dbReference type="PATRIC" id="fig|1158612.3.peg.1311"/>
<keyword evidence="2" id="KW-1133">Transmembrane helix</keyword>
<organism evidence="3 4">
    <name type="scientific">Enterococcus caccae ATCC BAA-1240</name>
    <dbReference type="NCBI Taxonomy" id="1158612"/>
    <lineage>
        <taxon>Bacteria</taxon>
        <taxon>Bacillati</taxon>
        <taxon>Bacillota</taxon>
        <taxon>Bacilli</taxon>
        <taxon>Lactobacillales</taxon>
        <taxon>Enterococcaceae</taxon>
        <taxon>Enterococcus</taxon>
    </lineage>
</organism>
<gene>
    <name evidence="3" type="ORF">UC7_01325</name>
</gene>
<evidence type="ECO:0000313" key="4">
    <source>
        <dbReference type="Proteomes" id="UP000013840"/>
    </source>
</evidence>
<feature type="transmembrane region" description="Helical" evidence="2">
    <location>
        <begin position="6"/>
        <end position="22"/>
    </location>
</feature>
<feature type="region of interest" description="Disordered" evidence="1">
    <location>
        <begin position="87"/>
        <end position="110"/>
    </location>
</feature>
<evidence type="ECO:0000256" key="2">
    <source>
        <dbReference type="SAM" id="Phobius"/>
    </source>
</evidence>
<keyword evidence="2" id="KW-0812">Transmembrane</keyword>
<accession>R3TYV7</accession>
<comment type="caution">
    <text evidence="3">The sequence shown here is derived from an EMBL/GenBank/DDBJ whole genome shotgun (WGS) entry which is preliminary data.</text>
</comment>
<keyword evidence="2" id="KW-0472">Membrane</keyword>
<evidence type="ECO:0000256" key="1">
    <source>
        <dbReference type="SAM" id="MobiDB-lite"/>
    </source>
</evidence>
<dbReference type="AlphaFoldDB" id="R3TYV7"/>
<protein>
    <submittedName>
        <fullName evidence="3">Uncharacterized protein</fullName>
    </submittedName>
</protein>
<proteinExistence type="predicted"/>
<evidence type="ECO:0000313" key="3">
    <source>
        <dbReference type="EMBL" id="EOL46358.1"/>
    </source>
</evidence>
<reference evidence="3 4" key="1">
    <citation type="submission" date="2013-02" db="EMBL/GenBank/DDBJ databases">
        <title>The Genome Sequence of Enterococcus caccae BAA-1240.</title>
        <authorList>
            <consortium name="The Broad Institute Genome Sequencing Platform"/>
            <consortium name="The Broad Institute Genome Sequencing Center for Infectious Disease"/>
            <person name="Earl A.M."/>
            <person name="Gilmore M.S."/>
            <person name="Lebreton F."/>
            <person name="Walker B."/>
            <person name="Young S.K."/>
            <person name="Zeng Q."/>
            <person name="Gargeya S."/>
            <person name="Fitzgerald M."/>
            <person name="Haas B."/>
            <person name="Abouelleil A."/>
            <person name="Alvarado L."/>
            <person name="Arachchi H.M."/>
            <person name="Berlin A.M."/>
            <person name="Chapman S.B."/>
            <person name="Dewar J."/>
            <person name="Goldberg J."/>
            <person name="Griggs A."/>
            <person name="Gujja S."/>
            <person name="Hansen M."/>
            <person name="Howarth C."/>
            <person name="Imamovic A."/>
            <person name="Larimer J."/>
            <person name="McCowan C."/>
            <person name="Murphy C."/>
            <person name="Neiman D."/>
            <person name="Pearson M."/>
            <person name="Priest M."/>
            <person name="Roberts A."/>
            <person name="Saif S."/>
            <person name="Shea T."/>
            <person name="Sisk P."/>
            <person name="Sykes S."/>
            <person name="Wortman J."/>
            <person name="Nusbaum C."/>
            <person name="Birren B."/>
        </authorList>
    </citation>
    <scope>NUCLEOTIDE SEQUENCE [LARGE SCALE GENOMIC DNA]</scope>
    <source>
        <strain evidence="3 4">ATCC BAA-1240</strain>
    </source>
</reference>